<organism evidence="3 4">
    <name type="scientific">Toxoplasma gondii p89</name>
    <dbReference type="NCBI Taxonomy" id="943119"/>
    <lineage>
        <taxon>Eukaryota</taxon>
        <taxon>Sar</taxon>
        <taxon>Alveolata</taxon>
        <taxon>Apicomplexa</taxon>
        <taxon>Conoidasida</taxon>
        <taxon>Coccidia</taxon>
        <taxon>Eucoccidiorida</taxon>
        <taxon>Eimeriorina</taxon>
        <taxon>Sarcocystidae</taxon>
        <taxon>Toxoplasma</taxon>
    </lineage>
</organism>
<comment type="caution">
    <text evidence="3">The sequence shown here is derived from an EMBL/GenBank/DDBJ whole genome shotgun (WGS) entry which is preliminary data.</text>
</comment>
<evidence type="ECO:0000313" key="4">
    <source>
        <dbReference type="Proteomes" id="UP000028828"/>
    </source>
</evidence>
<name>A0A086JZ25_TOXGO</name>
<dbReference type="GO" id="GO:0004672">
    <property type="term" value="F:protein kinase activity"/>
    <property type="evidence" value="ECO:0007669"/>
    <property type="project" value="InterPro"/>
</dbReference>
<dbReference type="SMART" id="SM00220">
    <property type="entry name" value="S_TKc"/>
    <property type="match status" value="1"/>
</dbReference>
<sequence length="494" mass="55788">MTVAVNAMVTYGELERIFCTCTSHYFCSTVPQSGAVTSEGELQNETGPEGAQEGRGMEGDDPTVLSDTARAPGDRSNAQNRGEKSDVNLHASVVVPRETDNHGEFSVPLYRPRPAEEDKQSMEQSERPESEAVLQAKDDDEVSEDNAVLSERQEWQRIETVGREWLKSQVAAFVPPDVTPWPDPDSSVDRLFAKKFPSGKLLILEPDEPGGTYEVLYRGPVLGRGTRGIAFKGTMVATGEHFAVKLQFVRKSLFRRRSSLLRDLVKYLQQEFAVRNMLVAAYGEENVQKKGMVLPLTVRRRHAFGDFITTPFSFTMFWNFLVFYPLMKCTLGNLLVGPHWPREARLFVAKRLIEIAAALQRAGVLHRDIFESKILLQEGSGDIFFADFGDASGKHMQSGIAWIELQLAESSRLGHLVYYVYTGKTFTKFWKFRCTDNVLFHNEVNVKDVPLADKLIRNAIKALITCNKDKRILPQEITASIPFFRDEPEFYESK</sequence>
<evidence type="ECO:0000259" key="2">
    <source>
        <dbReference type="PROSITE" id="PS50011"/>
    </source>
</evidence>
<dbReference type="OrthoDB" id="544350at2759"/>
<dbReference type="Gene3D" id="1.10.510.10">
    <property type="entry name" value="Transferase(Phosphotransferase) domain 1"/>
    <property type="match status" value="1"/>
</dbReference>
<feature type="domain" description="Protein kinase" evidence="2">
    <location>
        <begin position="216"/>
        <end position="494"/>
    </location>
</feature>
<dbReference type="VEuPathDB" id="ToxoDB:TGP89_234950"/>
<feature type="compositionally biased region" description="Polar residues" evidence="1">
    <location>
        <begin position="35"/>
        <end position="46"/>
    </location>
</feature>
<reference evidence="3 4" key="1">
    <citation type="submission" date="2014-03" db="EMBL/GenBank/DDBJ databases">
        <authorList>
            <person name="Sibley D."/>
            <person name="Venepally P."/>
            <person name="Karamycheva S."/>
            <person name="Hadjithomas M."/>
            <person name="Khan A."/>
            <person name="Brunk B."/>
            <person name="Roos D."/>
            <person name="Caler E."/>
            <person name="Lorenzi H."/>
        </authorList>
    </citation>
    <scope>NUCLEOTIDE SEQUENCE [LARGE SCALE GENOMIC DNA]</scope>
    <source>
        <strain evidence="4">p89</strain>
    </source>
</reference>
<dbReference type="SUPFAM" id="SSF56112">
    <property type="entry name" value="Protein kinase-like (PK-like)"/>
    <property type="match status" value="1"/>
</dbReference>
<dbReference type="InterPro" id="IPR000719">
    <property type="entry name" value="Prot_kinase_dom"/>
</dbReference>
<dbReference type="GO" id="GO:0005524">
    <property type="term" value="F:ATP binding"/>
    <property type="evidence" value="ECO:0007669"/>
    <property type="project" value="InterPro"/>
</dbReference>
<evidence type="ECO:0000313" key="3">
    <source>
        <dbReference type="EMBL" id="KFG37393.1"/>
    </source>
</evidence>
<feature type="region of interest" description="Disordered" evidence="1">
    <location>
        <begin position="35"/>
        <end position="148"/>
    </location>
</feature>
<protein>
    <submittedName>
        <fullName evidence="3">Protein kinase (Incomplete catalytic triad)</fullName>
    </submittedName>
</protein>
<dbReference type="PROSITE" id="PS50011">
    <property type="entry name" value="PROTEIN_KINASE_DOM"/>
    <property type="match status" value="1"/>
</dbReference>
<dbReference type="EMBL" id="AEYI02001444">
    <property type="protein sequence ID" value="KFG37393.1"/>
    <property type="molecule type" value="Genomic_DNA"/>
</dbReference>
<gene>
    <name evidence="3" type="ORF">TGP89_234950</name>
</gene>
<dbReference type="InterPro" id="IPR011009">
    <property type="entry name" value="Kinase-like_dom_sf"/>
</dbReference>
<feature type="compositionally biased region" description="Basic and acidic residues" evidence="1">
    <location>
        <begin position="113"/>
        <end position="130"/>
    </location>
</feature>
<dbReference type="Proteomes" id="UP000028828">
    <property type="component" value="Unassembled WGS sequence"/>
</dbReference>
<evidence type="ECO:0000256" key="1">
    <source>
        <dbReference type="SAM" id="MobiDB-lite"/>
    </source>
</evidence>
<keyword evidence="3" id="KW-0418">Kinase</keyword>
<keyword evidence="3" id="KW-0808">Transferase</keyword>
<dbReference type="AlphaFoldDB" id="A0A086JZ25"/>
<dbReference type="Gene3D" id="3.30.200.20">
    <property type="entry name" value="Phosphorylase Kinase, domain 1"/>
    <property type="match status" value="1"/>
</dbReference>
<proteinExistence type="predicted"/>
<accession>A0A086JZ25</accession>